<dbReference type="Pfam" id="PF00800">
    <property type="entry name" value="PDT"/>
    <property type="match status" value="1"/>
</dbReference>
<dbReference type="EC" id="4.2.1.51" evidence="2 10"/>
<dbReference type="AlphaFoldDB" id="A0A165HKU8"/>
<dbReference type="Gene3D" id="3.40.190.10">
    <property type="entry name" value="Periplasmic binding protein-like II"/>
    <property type="match status" value="2"/>
</dbReference>
<dbReference type="SUPFAM" id="SSF55021">
    <property type="entry name" value="ACT-like"/>
    <property type="match status" value="1"/>
</dbReference>
<evidence type="ECO:0000256" key="8">
    <source>
        <dbReference type="ARBA" id="ARBA00047848"/>
    </source>
</evidence>
<evidence type="ECO:0000256" key="5">
    <source>
        <dbReference type="ARBA" id="ARBA00023141"/>
    </source>
</evidence>
<evidence type="ECO:0000256" key="10">
    <source>
        <dbReference type="RuleBase" id="RU361254"/>
    </source>
</evidence>
<keyword evidence="5 10" id="KW-0057">Aromatic amino acid biosynthesis</keyword>
<dbReference type="CDD" id="cd04905">
    <property type="entry name" value="ACT_CM-PDT"/>
    <property type="match status" value="1"/>
</dbReference>
<dbReference type="UniPathway" id="UPA00121">
    <property type="reaction ID" value="UER00345"/>
</dbReference>
<dbReference type="InterPro" id="IPR001086">
    <property type="entry name" value="Preph_deHydtase"/>
</dbReference>
<dbReference type="PROSITE" id="PS51171">
    <property type="entry name" value="PREPHENATE_DEHYDR_3"/>
    <property type="match status" value="1"/>
</dbReference>
<evidence type="ECO:0000256" key="7">
    <source>
        <dbReference type="ARBA" id="ARBA00023239"/>
    </source>
</evidence>
<evidence type="ECO:0000313" key="13">
    <source>
        <dbReference type="EMBL" id="KZE40354.1"/>
    </source>
</evidence>
<dbReference type="PANTHER" id="PTHR21022">
    <property type="entry name" value="PREPHENATE DEHYDRATASE P PROTEIN"/>
    <property type="match status" value="1"/>
</dbReference>
<comment type="caution">
    <text evidence="13">The sequence shown here is derived from an EMBL/GenBank/DDBJ whole genome shotgun (WGS) entry which is preliminary data.</text>
</comment>
<evidence type="ECO:0000256" key="9">
    <source>
        <dbReference type="PIRSR" id="PIRSR001500-2"/>
    </source>
</evidence>
<feature type="domain" description="ACT" evidence="12">
    <location>
        <begin position="212"/>
        <end position="289"/>
    </location>
</feature>
<feature type="domain" description="Prephenate dehydratase" evidence="11">
    <location>
        <begin position="13"/>
        <end position="193"/>
    </location>
</feature>
<name>A0A165HKU8_9BACL</name>
<dbReference type="FunFam" id="3.40.190.10:FF:000064">
    <property type="entry name" value="Prephenate dehydratase"/>
    <property type="match status" value="1"/>
</dbReference>
<dbReference type="EMBL" id="LQNT01000001">
    <property type="protein sequence ID" value="KZE40354.1"/>
    <property type="molecule type" value="Genomic_DNA"/>
</dbReference>
<gene>
    <name evidence="10" type="primary">pheA</name>
    <name evidence="13" type="ORF">AV656_01705</name>
</gene>
<organism evidence="13 14">
    <name type="scientific">Bhargavaea cecembensis</name>
    <dbReference type="NCBI Taxonomy" id="394098"/>
    <lineage>
        <taxon>Bacteria</taxon>
        <taxon>Bacillati</taxon>
        <taxon>Bacillota</taxon>
        <taxon>Bacilli</taxon>
        <taxon>Bacillales</taxon>
        <taxon>Caryophanaceae</taxon>
        <taxon>Bhargavaea</taxon>
    </lineage>
</organism>
<keyword evidence="6 10" id="KW-0584">Phenylalanine biosynthesis</keyword>
<evidence type="ECO:0000256" key="2">
    <source>
        <dbReference type="ARBA" id="ARBA00013147"/>
    </source>
</evidence>
<dbReference type="PIRSF" id="PIRSF001500">
    <property type="entry name" value="Chor_mut_pdt_Ppr"/>
    <property type="match status" value="1"/>
</dbReference>
<dbReference type="CDD" id="cd13633">
    <property type="entry name" value="PBP2_Sa-PDT_like"/>
    <property type="match status" value="1"/>
</dbReference>
<feature type="site" description="Essential for prephenate dehydratase activity" evidence="9">
    <location>
        <position position="186"/>
    </location>
</feature>
<dbReference type="InterPro" id="IPR002912">
    <property type="entry name" value="ACT_dom"/>
</dbReference>
<reference evidence="13 14" key="1">
    <citation type="submission" date="2016-01" db="EMBL/GenBank/DDBJ databases">
        <title>Whole genome sequencing of Bhargavaea cecembensis T14.</title>
        <authorList>
            <person name="Hong K.W."/>
        </authorList>
    </citation>
    <scope>NUCLEOTIDE SEQUENCE [LARGE SCALE GENOMIC DNA]</scope>
    <source>
        <strain evidence="13 14">T14</strain>
    </source>
</reference>
<dbReference type="NCBIfam" id="NF008865">
    <property type="entry name" value="PRK11898.1"/>
    <property type="match status" value="1"/>
</dbReference>
<evidence type="ECO:0000313" key="14">
    <source>
        <dbReference type="Proteomes" id="UP000076490"/>
    </source>
</evidence>
<dbReference type="InterPro" id="IPR045865">
    <property type="entry name" value="ACT-like_dom_sf"/>
</dbReference>
<dbReference type="SUPFAM" id="SSF53850">
    <property type="entry name" value="Periplasmic binding protein-like II"/>
    <property type="match status" value="1"/>
</dbReference>
<comment type="pathway">
    <text evidence="1 10">Amino-acid biosynthesis; L-phenylalanine biosynthesis; phenylpyruvate from prephenate: step 1/1.</text>
</comment>
<evidence type="ECO:0000256" key="1">
    <source>
        <dbReference type="ARBA" id="ARBA00004741"/>
    </source>
</evidence>
<evidence type="ECO:0000259" key="12">
    <source>
        <dbReference type="PROSITE" id="PS51671"/>
    </source>
</evidence>
<protein>
    <recommendedName>
        <fullName evidence="3 10">Prephenate dehydratase</fullName>
        <shortName evidence="10">PDT</shortName>
        <ecNumber evidence="2 10">4.2.1.51</ecNumber>
    </recommendedName>
</protein>
<dbReference type="Pfam" id="PF01842">
    <property type="entry name" value="ACT"/>
    <property type="match status" value="1"/>
</dbReference>
<evidence type="ECO:0000256" key="3">
    <source>
        <dbReference type="ARBA" id="ARBA00021872"/>
    </source>
</evidence>
<dbReference type="Gene3D" id="3.30.70.260">
    <property type="match status" value="1"/>
</dbReference>
<evidence type="ECO:0000256" key="6">
    <source>
        <dbReference type="ARBA" id="ARBA00023222"/>
    </source>
</evidence>
<dbReference type="GO" id="GO:0009094">
    <property type="term" value="P:L-phenylalanine biosynthetic process"/>
    <property type="evidence" value="ECO:0007669"/>
    <property type="project" value="UniProtKB-UniPathway"/>
</dbReference>
<evidence type="ECO:0000256" key="4">
    <source>
        <dbReference type="ARBA" id="ARBA00022605"/>
    </source>
</evidence>
<dbReference type="GO" id="GO:0005737">
    <property type="term" value="C:cytoplasm"/>
    <property type="evidence" value="ECO:0007669"/>
    <property type="project" value="TreeGrafter"/>
</dbReference>
<dbReference type="PROSITE" id="PS00858">
    <property type="entry name" value="PREPHENATE_DEHYDR_2"/>
    <property type="match status" value="1"/>
</dbReference>
<evidence type="ECO:0000259" key="11">
    <source>
        <dbReference type="PROSITE" id="PS51171"/>
    </source>
</evidence>
<dbReference type="Proteomes" id="UP000076490">
    <property type="component" value="Unassembled WGS sequence"/>
</dbReference>
<accession>A0A165HKU8</accession>
<comment type="catalytic activity">
    <reaction evidence="8 10">
        <text>prephenate + H(+) = 3-phenylpyruvate + CO2 + H2O</text>
        <dbReference type="Rhea" id="RHEA:21648"/>
        <dbReference type="ChEBI" id="CHEBI:15377"/>
        <dbReference type="ChEBI" id="CHEBI:15378"/>
        <dbReference type="ChEBI" id="CHEBI:16526"/>
        <dbReference type="ChEBI" id="CHEBI:18005"/>
        <dbReference type="ChEBI" id="CHEBI:29934"/>
        <dbReference type="EC" id="4.2.1.51"/>
    </reaction>
</comment>
<sequence>MKGEEVLEETVTRVAYLGPEASFTHLAADGLFHGDWLMPYTTIPEAIEAVSEDRADYAVVPIENALEGAVSLTVDYLYHEVELYITAEILQPIDQHLMVHPEQADRWEEVESIHSHPQALAQCHKFLHYRFRGVPLIQATSTSGAAKYAAENPELQIAAIGNRFAAEKYGLKIVQDSINDFHFNRTRFVVLSKREGEIGKPGSGDKVKSTLMVNLPKDNRSGALHQVLSVFAWRRLNLTKIESRPMKTGLGDYFFIVDVAAGKDEPMMKGAMEELAALGCVVKPLGTYRTYEIKPAPREN</sequence>
<dbReference type="InterPro" id="IPR018528">
    <property type="entry name" value="Preph_deHydtase_CS"/>
</dbReference>
<dbReference type="PANTHER" id="PTHR21022:SF19">
    <property type="entry name" value="PREPHENATE DEHYDRATASE-RELATED"/>
    <property type="match status" value="1"/>
</dbReference>
<keyword evidence="7 10" id="KW-0456">Lyase</keyword>
<dbReference type="PROSITE" id="PS00857">
    <property type="entry name" value="PREPHENATE_DEHYDR_1"/>
    <property type="match status" value="1"/>
</dbReference>
<dbReference type="InterPro" id="IPR008242">
    <property type="entry name" value="Chor_mutase/pphenate_deHydtase"/>
</dbReference>
<proteinExistence type="predicted"/>
<dbReference type="GO" id="GO:0004664">
    <property type="term" value="F:prephenate dehydratase activity"/>
    <property type="evidence" value="ECO:0007669"/>
    <property type="project" value="UniProtKB-UniRule"/>
</dbReference>
<keyword evidence="4 10" id="KW-0028">Amino-acid biosynthesis</keyword>
<dbReference type="PROSITE" id="PS51671">
    <property type="entry name" value="ACT"/>
    <property type="match status" value="1"/>
</dbReference>